<gene>
    <name evidence="1" type="ORF">PIIN_05376</name>
</gene>
<dbReference type="AlphaFoldDB" id="G4TJE1"/>
<evidence type="ECO:0000313" key="2">
    <source>
        <dbReference type="Proteomes" id="UP000007148"/>
    </source>
</evidence>
<protein>
    <submittedName>
        <fullName evidence="1">Uncharacterized protein</fullName>
    </submittedName>
</protein>
<organism evidence="1 2">
    <name type="scientific">Serendipita indica (strain DSM 11827)</name>
    <name type="common">Root endophyte fungus</name>
    <name type="synonym">Piriformospora indica</name>
    <dbReference type="NCBI Taxonomy" id="1109443"/>
    <lineage>
        <taxon>Eukaryota</taxon>
        <taxon>Fungi</taxon>
        <taxon>Dikarya</taxon>
        <taxon>Basidiomycota</taxon>
        <taxon>Agaricomycotina</taxon>
        <taxon>Agaricomycetes</taxon>
        <taxon>Sebacinales</taxon>
        <taxon>Serendipitaceae</taxon>
        <taxon>Serendipita</taxon>
    </lineage>
</organism>
<name>G4TJE1_SERID</name>
<dbReference type="HOGENOM" id="CLU_1835908_0_0_1"/>
<accession>G4TJE1</accession>
<dbReference type="Proteomes" id="UP000007148">
    <property type="component" value="Unassembled WGS sequence"/>
</dbReference>
<sequence>MLSHVSSHWRYIVNHSTSLWPDITFSILSSGGLIAHICEDVIPRLQGAAITLRLDDVGFTGGKWDKYHPGKHPIHSIKVHPTTNLSALSIHLLNDCDITHSEVLAFFENLGSKPGSLKLDGGDINTYTQARHPHTTWKCS</sequence>
<keyword evidence="2" id="KW-1185">Reference proteome</keyword>
<dbReference type="InParanoid" id="G4TJE1"/>
<proteinExistence type="predicted"/>
<reference evidence="1 2" key="1">
    <citation type="journal article" date="2011" name="PLoS Pathog.">
        <title>Endophytic Life Strategies Decoded by Genome and Transcriptome Analyses of the Mutualistic Root Symbiont Piriformospora indica.</title>
        <authorList>
            <person name="Zuccaro A."/>
            <person name="Lahrmann U."/>
            <person name="Guldener U."/>
            <person name="Langen G."/>
            <person name="Pfiffi S."/>
            <person name="Biedenkopf D."/>
            <person name="Wong P."/>
            <person name="Samans B."/>
            <person name="Grimm C."/>
            <person name="Basiewicz M."/>
            <person name="Murat C."/>
            <person name="Martin F."/>
            <person name="Kogel K.H."/>
        </authorList>
    </citation>
    <scope>NUCLEOTIDE SEQUENCE [LARGE SCALE GENOMIC DNA]</scope>
    <source>
        <strain evidence="1 2">DSM 11827</strain>
    </source>
</reference>
<evidence type="ECO:0000313" key="1">
    <source>
        <dbReference type="EMBL" id="CCA71437.1"/>
    </source>
</evidence>
<dbReference type="EMBL" id="CAFZ01000119">
    <property type="protein sequence ID" value="CCA71437.1"/>
    <property type="molecule type" value="Genomic_DNA"/>
</dbReference>
<comment type="caution">
    <text evidence="1">The sequence shown here is derived from an EMBL/GenBank/DDBJ whole genome shotgun (WGS) entry which is preliminary data.</text>
</comment>